<organism evidence="1 2">
    <name type="scientific">Pristionchus fissidentatus</name>
    <dbReference type="NCBI Taxonomy" id="1538716"/>
    <lineage>
        <taxon>Eukaryota</taxon>
        <taxon>Metazoa</taxon>
        <taxon>Ecdysozoa</taxon>
        <taxon>Nematoda</taxon>
        <taxon>Chromadorea</taxon>
        <taxon>Rhabditida</taxon>
        <taxon>Rhabditina</taxon>
        <taxon>Diplogasteromorpha</taxon>
        <taxon>Diplogasteroidea</taxon>
        <taxon>Neodiplogasteridae</taxon>
        <taxon>Pristionchus</taxon>
    </lineage>
</organism>
<dbReference type="Proteomes" id="UP001432322">
    <property type="component" value="Unassembled WGS sequence"/>
</dbReference>
<dbReference type="EMBL" id="BTSY01000004">
    <property type="protein sequence ID" value="GMT26056.1"/>
    <property type="molecule type" value="Genomic_DNA"/>
</dbReference>
<reference evidence="1" key="1">
    <citation type="submission" date="2023-10" db="EMBL/GenBank/DDBJ databases">
        <title>Genome assembly of Pristionchus species.</title>
        <authorList>
            <person name="Yoshida K."/>
            <person name="Sommer R.J."/>
        </authorList>
    </citation>
    <scope>NUCLEOTIDE SEQUENCE</scope>
    <source>
        <strain evidence="1">RS5133</strain>
    </source>
</reference>
<evidence type="ECO:0008006" key="3">
    <source>
        <dbReference type="Google" id="ProtNLM"/>
    </source>
</evidence>
<name>A0AAV5W1Q5_9BILA</name>
<evidence type="ECO:0000313" key="1">
    <source>
        <dbReference type="EMBL" id="GMT26056.1"/>
    </source>
</evidence>
<dbReference type="AlphaFoldDB" id="A0AAV5W1Q5"/>
<protein>
    <recommendedName>
        <fullName evidence="3">Histone H3</fullName>
    </recommendedName>
</protein>
<feature type="non-terminal residue" evidence="1">
    <location>
        <position position="1"/>
    </location>
</feature>
<gene>
    <name evidence="1" type="ORF">PFISCL1PPCAC_17353</name>
</gene>
<evidence type="ECO:0000313" key="2">
    <source>
        <dbReference type="Proteomes" id="UP001432322"/>
    </source>
</evidence>
<sequence length="122" mass="12324">SLKTITTNNSLFVSVLLSLEDLGDDLLLLNEEGTSDALLKGVGGKASSVASGDGLALLVQTGKSARARGRDSLQLDSGVTAARDGSQLLSVQVDQATSRGLGDLGLVGGGVVRQASSVRESL</sequence>
<comment type="caution">
    <text evidence="1">The sequence shown here is derived from an EMBL/GenBank/DDBJ whole genome shotgun (WGS) entry which is preliminary data.</text>
</comment>
<keyword evidence="2" id="KW-1185">Reference proteome</keyword>
<feature type="non-terminal residue" evidence="1">
    <location>
        <position position="122"/>
    </location>
</feature>
<accession>A0AAV5W1Q5</accession>
<proteinExistence type="predicted"/>